<comment type="caution">
    <text evidence="3">The sequence shown here is derived from an EMBL/GenBank/DDBJ whole genome shotgun (WGS) entry which is preliminary data.</text>
</comment>
<dbReference type="AlphaFoldDB" id="A0A7C1JIZ3"/>
<dbReference type="Pfam" id="PF00850">
    <property type="entry name" value="Hist_deacetyl"/>
    <property type="match status" value="1"/>
</dbReference>
<feature type="domain" description="Histone deacetylase" evidence="2">
    <location>
        <begin position="2"/>
        <end position="278"/>
    </location>
</feature>
<dbReference type="InterPro" id="IPR037138">
    <property type="entry name" value="His_deacetylse_dom_sf"/>
</dbReference>
<evidence type="ECO:0000259" key="2">
    <source>
        <dbReference type="Pfam" id="PF00850"/>
    </source>
</evidence>
<organism evidence="3">
    <name type="scientific">Caldilinea aerophila</name>
    <dbReference type="NCBI Taxonomy" id="133453"/>
    <lineage>
        <taxon>Bacteria</taxon>
        <taxon>Bacillati</taxon>
        <taxon>Chloroflexota</taxon>
        <taxon>Caldilineae</taxon>
        <taxon>Caldilineales</taxon>
        <taxon>Caldilineaceae</taxon>
        <taxon>Caldilinea</taxon>
    </lineage>
</organism>
<dbReference type="InterPro" id="IPR023801">
    <property type="entry name" value="His_deacetylse_dom"/>
</dbReference>
<dbReference type="GO" id="GO:0004407">
    <property type="term" value="F:histone deacetylase activity"/>
    <property type="evidence" value="ECO:0007669"/>
    <property type="project" value="TreeGrafter"/>
</dbReference>
<comment type="similarity">
    <text evidence="1">Belongs to the histone deacetylase family.</text>
</comment>
<protein>
    <submittedName>
        <fullName evidence="3">Histone deacetylase</fullName>
    </submittedName>
</protein>
<dbReference type="CDD" id="cd09992">
    <property type="entry name" value="HDAC_classII"/>
    <property type="match status" value="1"/>
</dbReference>
<dbReference type="InterPro" id="IPR023696">
    <property type="entry name" value="Ureohydrolase_dom_sf"/>
</dbReference>
<evidence type="ECO:0000313" key="3">
    <source>
        <dbReference type="EMBL" id="HDX30402.1"/>
    </source>
</evidence>
<name>A0A7C1JIZ3_9CHLR</name>
<reference evidence="3" key="1">
    <citation type="journal article" date="2020" name="mSystems">
        <title>Genome- and Community-Level Interaction Insights into Carbon Utilization and Element Cycling Functions of Hydrothermarchaeota in Hydrothermal Sediment.</title>
        <authorList>
            <person name="Zhou Z."/>
            <person name="Liu Y."/>
            <person name="Xu W."/>
            <person name="Pan J."/>
            <person name="Luo Z.H."/>
            <person name="Li M."/>
        </authorList>
    </citation>
    <scope>NUCLEOTIDE SEQUENCE [LARGE SCALE GENOMIC DNA]</scope>
    <source>
        <strain evidence="3">SpSt-289</strain>
    </source>
</reference>
<dbReference type="PANTHER" id="PTHR10625:SF10">
    <property type="entry name" value="HISTONE DEACETYLASE HDAC1"/>
    <property type="match status" value="1"/>
</dbReference>
<dbReference type="EMBL" id="DSMG01000038">
    <property type="protein sequence ID" value="HDX30402.1"/>
    <property type="molecule type" value="Genomic_DNA"/>
</dbReference>
<accession>A0A7C1JIZ3</accession>
<proteinExistence type="inferred from homology"/>
<sequence>MELLAEEGLLDKLVTVPSTPAPLEAILAVHTPQYVERLQRIAHNGGGYLDPDTYVNSDSYEAALRAAGGVLNLVDAVLWRQADNGFALVRPPGHHALSYQGMGFCLFANAAIAARWVQRHHGVERVLIIDFDVHHGNGTQDIFFTDPSVLFFSTHQYPHYPGTGSATELGVEKAYGATVNAPLPPHVGDKGYLEIFQRVLAPVARRFRPQLIILSAGFDAHWLDPLASMGLSITGYAALVNEVMALADELCDGRLICVLEGGYHLQVLAHSVLTTFRILRGEPSPVSDPFGPAPGDERPIHQLIGQLRALHNLRDGTFYSFPSRWIEWGDDFGI</sequence>
<evidence type="ECO:0000256" key="1">
    <source>
        <dbReference type="ARBA" id="ARBA00005947"/>
    </source>
</evidence>
<dbReference type="SUPFAM" id="SSF52768">
    <property type="entry name" value="Arginase/deacetylase"/>
    <property type="match status" value="1"/>
</dbReference>
<dbReference type="GO" id="GO:0040029">
    <property type="term" value="P:epigenetic regulation of gene expression"/>
    <property type="evidence" value="ECO:0007669"/>
    <property type="project" value="TreeGrafter"/>
</dbReference>
<dbReference type="PRINTS" id="PR01270">
    <property type="entry name" value="HDASUPER"/>
</dbReference>
<dbReference type="PANTHER" id="PTHR10625">
    <property type="entry name" value="HISTONE DEACETYLASE HDAC1-RELATED"/>
    <property type="match status" value="1"/>
</dbReference>
<gene>
    <name evidence="3" type="ORF">ENQ20_02790</name>
</gene>
<dbReference type="InterPro" id="IPR000286">
    <property type="entry name" value="HDACs"/>
</dbReference>
<dbReference type="Gene3D" id="3.40.800.20">
    <property type="entry name" value="Histone deacetylase domain"/>
    <property type="match status" value="1"/>
</dbReference>